<evidence type="ECO:0008006" key="3">
    <source>
        <dbReference type="Google" id="ProtNLM"/>
    </source>
</evidence>
<dbReference type="PANTHER" id="PTHR38440">
    <property type="entry name" value="UPF0398 PROTEIN YPSA"/>
    <property type="match status" value="1"/>
</dbReference>
<evidence type="ECO:0000313" key="1">
    <source>
        <dbReference type="EMBL" id="PWK81468.1"/>
    </source>
</evidence>
<comment type="caution">
    <text evidence="1">The sequence shown here is derived from an EMBL/GenBank/DDBJ whole genome shotgun (WGS) entry which is preliminary data.</text>
</comment>
<dbReference type="PANTHER" id="PTHR38440:SF1">
    <property type="entry name" value="UPF0398 PROTEIN SPR0331"/>
    <property type="match status" value="1"/>
</dbReference>
<dbReference type="EMBL" id="QGHB01000017">
    <property type="protein sequence ID" value="PWK81468.1"/>
    <property type="molecule type" value="Genomic_DNA"/>
</dbReference>
<reference evidence="1 2" key="1">
    <citation type="submission" date="2018-05" db="EMBL/GenBank/DDBJ databases">
        <title>Genomic Encyclopedia of Type Strains, Phase IV (KMG-IV): sequencing the most valuable type-strain genomes for metagenomic binning, comparative biology and taxonomic classification.</title>
        <authorList>
            <person name="Goeker M."/>
        </authorList>
    </citation>
    <scope>NUCLEOTIDE SEQUENCE [LARGE SCALE GENOMIC DNA]</scope>
    <source>
        <strain evidence="1 2">DSM 45480</strain>
    </source>
</reference>
<protein>
    <recommendedName>
        <fullName evidence="3">DNA recombination-mediator protein A</fullName>
    </recommendedName>
</protein>
<dbReference type="Gene3D" id="3.40.50.450">
    <property type="match status" value="1"/>
</dbReference>
<sequence>MVAAYPAQMTQLAITGHRGLSAELEAEIDRMIRAAVAESGDVGGVSCLADGADAVFAQAVLDAGGALVAVLPAVRYRESLPEDHRPVYDRLLAQAAKVVQLPFVTPDPHAYMEAGKRMVDESDALLAVWDGQPGRGPGGTADVVAYARSRGVPVTVLWPEGAIR</sequence>
<accession>A0A316HT93</accession>
<proteinExistence type="predicted"/>
<name>A0A316HT93_9PSEU</name>
<evidence type="ECO:0000313" key="2">
    <source>
        <dbReference type="Proteomes" id="UP000246005"/>
    </source>
</evidence>
<dbReference type="InterPro" id="IPR010697">
    <property type="entry name" value="YspA"/>
</dbReference>
<dbReference type="AlphaFoldDB" id="A0A316HT93"/>
<gene>
    <name evidence="1" type="ORF">C8D88_11790</name>
</gene>
<organism evidence="1 2">
    <name type="scientific">Lentzea atacamensis</name>
    <dbReference type="NCBI Taxonomy" id="531938"/>
    <lineage>
        <taxon>Bacteria</taxon>
        <taxon>Bacillati</taxon>
        <taxon>Actinomycetota</taxon>
        <taxon>Actinomycetes</taxon>
        <taxon>Pseudonocardiales</taxon>
        <taxon>Pseudonocardiaceae</taxon>
        <taxon>Lentzea</taxon>
    </lineage>
</organism>
<dbReference type="SUPFAM" id="SSF102405">
    <property type="entry name" value="MCP/YpsA-like"/>
    <property type="match status" value="1"/>
</dbReference>
<dbReference type="Proteomes" id="UP000246005">
    <property type="component" value="Unassembled WGS sequence"/>
</dbReference>